<dbReference type="Proteomes" id="UP000449846">
    <property type="component" value="Unassembled WGS sequence"/>
</dbReference>
<dbReference type="SUPFAM" id="SSF53474">
    <property type="entry name" value="alpha/beta-Hydrolases"/>
    <property type="match status" value="1"/>
</dbReference>
<gene>
    <name evidence="1" type="ORF">GL300_01930</name>
</gene>
<evidence type="ECO:0000313" key="2">
    <source>
        <dbReference type="Proteomes" id="UP000449846"/>
    </source>
</evidence>
<name>A0A844HJQ9_9RHOB</name>
<organism evidence="1 2">
    <name type="scientific">Paracoccus litorisediminis</name>
    <dbReference type="NCBI Taxonomy" id="2006130"/>
    <lineage>
        <taxon>Bacteria</taxon>
        <taxon>Pseudomonadati</taxon>
        <taxon>Pseudomonadota</taxon>
        <taxon>Alphaproteobacteria</taxon>
        <taxon>Rhodobacterales</taxon>
        <taxon>Paracoccaceae</taxon>
        <taxon>Paracoccus</taxon>
    </lineage>
</organism>
<sequence>MHLPQTLHDDSHHRLTLFAAPGGSRRAVICFEAGRDIMDGFVPTACPGFAVRAGIEAIMVQSARRDWFLSKGSDHLAKALSAATAAYDEVTATGFSMGGYGALLYSRAARVSRALLVSPQYSIDPRIAPYDPDRHDKFRRIGQDMPRPEEWGDTDLRGVLIYDPSISADREHAARITHVFPRLRLLALPYGGHPATSVLGEKGQVGKVSIMLVEGRLRLKEIRRRHRMARRESPRYHLHLARAAVARHPDRARQELLALAQNGSDHVRFEAGLALLPLDRAPAMTALNNLFDGLPDIPASWARRLQAALDDGTF</sequence>
<protein>
    <recommendedName>
        <fullName evidence="3">Alpha/beta hydrolase</fullName>
    </recommendedName>
</protein>
<accession>A0A844HJQ9</accession>
<dbReference type="OrthoDB" id="7247356at2"/>
<comment type="caution">
    <text evidence="1">The sequence shown here is derived from an EMBL/GenBank/DDBJ whole genome shotgun (WGS) entry which is preliminary data.</text>
</comment>
<evidence type="ECO:0008006" key="3">
    <source>
        <dbReference type="Google" id="ProtNLM"/>
    </source>
</evidence>
<dbReference type="Gene3D" id="3.40.50.1820">
    <property type="entry name" value="alpha/beta hydrolase"/>
    <property type="match status" value="1"/>
</dbReference>
<proteinExistence type="predicted"/>
<keyword evidence="2" id="KW-1185">Reference proteome</keyword>
<dbReference type="RefSeq" id="WP_155037879.1">
    <property type="nucleotide sequence ID" value="NZ_JBHGCD010000008.1"/>
</dbReference>
<dbReference type="InterPro" id="IPR029058">
    <property type="entry name" value="AB_hydrolase_fold"/>
</dbReference>
<dbReference type="AlphaFoldDB" id="A0A844HJQ9"/>
<reference evidence="1 2" key="1">
    <citation type="submission" date="2019-11" db="EMBL/GenBank/DDBJ databases">
        <authorList>
            <person name="Dong K."/>
        </authorList>
    </citation>
    <scope>NUCLEOTIDE SEQUENCE [LARGE SCALE GENOMIC DNA]</scope>
    <source>
        <strain evidence="1 2">NBRC 112902</strain>
    </source>
</reference>
<evidence type="ECO:0000313" key="1">
    <source>
        <dbReference type="EMBL" id="MTH57962.1"/>
    </source>
</evidence>
<dbReference type="EMBL" id="WMIG01000001">
    <property type="protein sequence ID" value="MTH57962.1"/>
    <property type="molecule type" value="Genomic_DNA"/>
</dbReference>